<accession>A0A1V4KMY7</accession>
<proteinExistence type="predicted"/>
<dbReference type="EMBL" id="LSYS01002736">
    <property type="protein sequence ID" value="OPJ85826.1"/>
    <property type="molecule type" value="Genomic_DNA"/>
</dbReference>
<dbReference type="AlphaFoldDB" id="A0A1V4KMY7"/>
<gene>
    <name evidence="2" type="ORF">AV530_013934</name>
</gene>
<keyword evidence="1" id="KW-1133">Transmembrane helix</keyword>
<keyword evidence="1" id="KW-0472">Membrane</keyword>
<keyword evidence="3" id="KW-1185">Reference proteome</keyword>
<evidence type="ECO:0000256" key="1">
    <source>
        <dbReference type="SAM" id="Phobius"/>
    </source>
</evidence>
<sequence>MQCDEAAYVFILLNVSKQILERLLGSLLITGPQICWLFLCGSFLTHLNLMSINNISHVLPDECFEGISREQLNISDVKFGIDTLVSRCAASQVARKEEEA</sequence>
<evidence type="ECO:0000313" key="3">
    <source>
        <dbReference type="Proteomes" id="UP000190648"/>
    </source>
</evidence>
<organism evidence="2 3">
    <name type="scientific">Patagioenas fasciata monilis</name>
    <dbReference type="NCBI Taxonomy" id="372326"/>
    <lineage>
        <taxon>Eukaryota</taxon>
        <taxon>Metazoa</taxon>
        <taxon>Chordata</taxon>
        <taxon>Craniata</taxon>
        <taxon>Vertebrata</taxon>
        <taxon>Euteleostomi</taxon>
        <taxon>Archelosauria</taxon>
        <taxon>Archosauria</taxon>
        <taxon>Dinosauria</taxon>
        <taxon>Saurischia</taxon>
        <taxon>Theropoda</taxon>
        <taxon>Coelurosauria</taxon>
        <taxon>Aves</taxon>
        <taxon>Neognathae</taxon>
        <taxon>Neoaves</taxon>
        <taxon>Columbimorphae</taxon>
        <taxon>Columbiformes</taxon>
        <taxon>Columbidae</taxon>
        <taxon>Patagioenas</taxon>
    </lineage>
</organism>
<comment type="caution">
    <text evidence="2">The sequence shown here is derived from an EMBL/GenBank/DDBJ whole genome shotgun (WGS) entry which is preliminary data.</text>
</comment>
<feature type="transmembrane region" description="Helical" evidence="1">
    <location>
        <begin position="23"/>
        <end position="44"/>
    </location>
</feature>
<name>A0A1V4KMY7_PATFA</name>
<dbReference type="Proteomes" id="UP000190648">
    <property type="component" value="Unassembled WGS sequence"/>
</dbReference>
<keyword evidence="1" id="KW-0812">Transmembrane</keyword>
<evidence type="ECO:0000313" key="2">
    <source>
        <dbReference type="EMBL" id="OPJ85826.1"/>
    </source>
</evidence>
<reference evidence="2 3" key="1">
    <citation type="submission" date="2016-02" db="EMBL/GenBank/DDBJ databases">
        <title>Band-tailed pigeon sequencing and assembly.</title>
        <authorList>
            <person name="Soares A.E."/>
            <person name="Novak B.J."/>
            <person name="Rice E.S."/>
            <person name="O'Connell B."/>
            <person name="Chang D."/>
            <person name="Weber S."/>
            <person name="Shapiro B."/>
        </authorList>
    </citation>
    <scope>NUCLEOTIDE SEQUENCE [LARGE SCALE GENOMIC DNA]</scope>
    <source>
        <strain evidence="2">BTP2013</strain>
        <tissue evidence="2">Blood</tissue>
    </source>
</reference>
<protein>
    <submittedName>
        <fullName evidence="2">Uncharacterized protein</fullName>
    </submittedName>
</protein>